<name>A0AAN2BZ50_9PROT</name>
<evidence type="ECO:0000256" key="1">
    <source>
        <dbReference type="SAM" id="MobiDB-lite"/>
    </source>
</evidence>
<protein>
    <submittedName>
        <fullName evidence="2">Uncharacterized protein</fullName>
    </submittedName>
</protein>
<dbReference type="Proteomes" id="UP001320326">
    <property type="component" value="Chromosome"/>
</dbReference>
<sequence>MKQKGSINRNFYRQPRVRALVPDLKLLLSVLFVSCESHIGCWLPAGLADDSGLSDEALAGGLAALEKEKFIEIDQETGEIFLNDFFRNNTFKTPQRVGQARSDFNVIESEKLRKKVLEKIELSPECGLKKSHFENNQQLNFQGEGEGKEEGKGEERERTRARGSDHVSFSKNQKQSSAAAIKESVEQADVKQIHETGLTIKTIEDQLLSEKLVEQYGFEKVKEAAVQVLIEQGAAWPSVAAKKLSGFNPNERGSKITKGKWAGFNDKNYLEGIGDNYSF</sequence>
<dbReference type="KEGG" id="seme:MIZ01_1601"/>
<proteinExistence type="predicted"/>
<evidence type="ECO:0000313" key="2">
    <source>
        <dbReference type="EMBL" id="BCK87805.1"/>
    </source>
</evidence>
<accession>A0AAN2BZ50</accession>
<keyword evidence="3" id="KW-1185">Reference proteome</keyword>
<feature type="region of interest" description="Disordered" evidence="1">
    <location>
        <begin position="133"/>
        <end position="183"/>
    </location>
</feature>
<dbReference type="AlphaFoldDB" id="A0AAN2BZ50"/>
<organism evidence="2 3">
    <name type="scientific">Sideroxyarcus emersonii</name>
    <dbReference type="NCBI Taxonomy" id="2764705"/>
    <lineage>
        <taxon>Bacteria</taxon>
        <taxon>Pseudomonadati</taxon>
        <taxon>Pseudomonadota</taxon>
        <taxon>Betaproteobacteria</taxon>
        <taxon>Nitrosomonadales</taxon>
        <taxon>Gallionellaceae</taxon>
        <taxon>Sideroxyarcus</taxon>
    </lineage>
</organism>
<gene>
    <name evidence="2" type="ORF">MIZ01_1601</name>
</gene>
<feature type="compositionally biased region" description="Polar residues" evidence="1">
    <location>
        <begin position="167"/>
        <end position="178"/>
    </location>
</feature>
<dbReference type="EMBL" id="AP023423">
    <property type="protein sequence ID" value="BCK87805.1"/>
    <property type="molecule type" value="Genomic_DNA"/>
</dbReference>
<reference evidence="2 3" key="1">
    <citation type="journal article" date="2022" name="Int. J. Syst. Evol. Microbiol.">
        <title>&lt;i&gt;Sideroxyarcus emersonii&lt;/i&gt; gen. nov. sp. nov., a neutrophilic, microaerobic iron- and thiosulfate-oxidizing bacterium isolated from iron-rich wetland sediment.</title>
        <authorList>
            <person name="Kato S."/>
            <person name="Itoh T."/>
            <person name="Iino T."/>
            <person name="Ohkuma M."/>
        </authorList>
    </citation>
    <scope>NUCLEOTIDE SEQUENCE [LARGE SCALE GENOMIC DNA]</scope>
    <source>
        <strain evidence="2 3">MIZ01</strain>
    </source>
</reference>
<evidence type="ECO:0000313" key="3">
    <source>
        <dbReference type="Proteomes" id="UP001320326"/>
    </source>
</evidence>
<feature type="compositionally biased region" description="Basic and acidic residues" evidence="1">
    <location>
        <begin position="145"/>
        <end position="165"/>
    </location>
</feature>
<dbReference type="RefSeq" id="WP_237246367.1">
    <property type="nucleotide sequence ID" value="NZ_AP023423.1"/>
</dbReference>